<protein>
    <submittedName>
        <fullName evidence="1">Uncharacterized protein</fullName>
    </submittedName>
</protein>
<keyword evidence="2" id="KW-1185">Reference proteome</keyword>
<sequence length="252" mass="28413">MGFAKLSQFTTVLTLLGLWPLPLSMTLINILTLPLLHVIILFLGPLVRLGFERSLPFQKSFSFKTDVVGTMTSLIGLRNYVVAPISEELIFRACIIATLYLGGFSRNTIIFISPLTPTPRVGDLSHVRREHGRLEEGGARDKLPVHVHVPVRMVCVVRIYEDCHLDLAYPRGRRLLLDLVFAYGSKPVWLVDVLVCDRERDAHRALVDGIGRTGDVLARGLERFSRDVVAKRLRTVEISSKWRDLLDKCDIS</sequence>
<dbReference type="GO" id="GO:0071586">
    <property type="term" value="P:CAAX-box protein processing"/>
    <property type="evidence" value="ECO:0007669"/>
    <property type="project" value="InterPro"/>
</dbReference>
<dbReference type="AlphaFoldDB" id="A0A433Q5G6"/>
<gene>
    <name evidence="1" type="ORF">BC938DRAFT_472738</name>
</gene>
<dbReference type="PANTHER" id="PTHR13046">
    <property type="entry name" value="PROTEASE U48 CAAX PRENYL PROTEASE RCE1"/>
    <property type="match status" value="1"/>
</dbReference>
<comment type="caution">
    <text evidence="1">The sequence shown here is derived from an EMBL/GenBank/DDBJ whole genome shotgun (WGS) entry which is preliminary data.</text>
</comment>
<accession>A0A433Q5G6</accession>
<proteinExistence type="predicted"/>
<dbReference type="Proteomes" id="UP000274822">
    <property type="component" value="Unassembled WGS sequence"/>
</dbReference>
<dbReference type="PANTHER" id="PTHR13046:SF0">
    <property type="entry name" value="CAAX PRENYL PROTEASE 2"/>
    <property type="match status" value="1"/>
</dbReference>
<organism evidence="1 2">
    <name type="scientific">Jimgerdemannia flammicorona</name>
    <dbReference type="NCBI Taxonomy" id="994334"/>
    <lineage>
        <taxon>Eukaryota</taxon>
        <taxon>Fungi</taxon>
        <taxon>Fungi incertae sedis</taxon>
        <taxon>Mucoromycota</taxon>
        <taxon>Mucoromycotina</taxon>
        <taxon>Endogonomycetes</taxon>
        <taxon>Endogonales</taxon>
        <taxon>Endogonaceae</taxon>
        <taxon>Jimgerdemannia</taxon>
    </lineage>
</organism>
<dbReference type="GO" id="GO:0005789">
    <property type="term" value="C:endoplasmic reticulum membrane"/>
    <property type="evidence" value="ECO:0007669"/>
    <property type="project" value="InterPro"/>
</dbReference>
<dbReference type="GO" id="GO:0004222">
    <property type="term" value="F:metalloendopeptidase activity"/>
    <property type="evidence" value="ECO:0007669"/>
    <property type="project" value="InterPro"/>
</dbReference>
<name>A0A433Q5G6_9FUNG</name>
<dbReference type="InterPro" id="IPR039731">
    <property type="entry name" value="Rce1"/>
</dbReference>
<dbReference type="EMBL" id="RBNJ01014213">
    <property type="protein sequence ID" value="RUS25021.1"/>
    <property type="molecule type" value="Genomic_DNA"/>
</dbReference>
<evidence type="ECO:0000313" key="1">
    <source>
        <dbReference type="EMBL" id="RUS25021.1"/>
    </source>
</evidence>
<reference evidence="1 2" key="1">
    <citation type="journal article" date="2018" name="New Phytol.">
        <title>Phylogenomics of Endogonaceae and evolution of mycorrhizas within Mucoromycota.</title>
        <authorList>
            <person name="Chang Y."/>
            <person name="Desiro A."/>
            <person name="Na H."/>
            <person name="Sandor L."/>
            <person name="Lipzen A."/>
            <person name="Clum A."/>
            <person name="Barry K."/>
            <person name="Grigoriev I.V."/>
            <person name="Martin F.M."/>
            <person name="Stajich J.E."/>
            <person name="Smith M.E."/>
            <person name="Bonito G."/>
            <person name="Spatafora J.W."/>
        </authorList>
    </citation>
    <scope>NUCLEOTIDE SEQUENCE [LARGE SCALE GENOMIC DNA]</scope>
    <source>
        <strain evidence="1 2">AD002</strain>
    </source>
</reference>
<evidence type="ECO:0000313" key="2">
    <source>
        <dbReference type="Proteomes" id="UP000274822"/>
    </source>
</evidence>